<dbReference type="EMBL" id="CAWYQH010000105">
    <property type="protein sequence ID" value="CAK8687660.1"/>
    <property type="molecule type" value="Genomic_DNA"/>
</dbReference>
<feature type="non-terminal residue" evidence="2">
    <location>
        <position position="1"/>
    </location>
</feature>
<protein>
    <submittedName>
        <fullName evidence="2">Uncharacterized protein</fullName>
    </submittedName>
</protein>
<dbReference type="Proteomes" id="UP001642483">
    <property type="component" value="Unassembled WGS sequence"/>
</dbReference>
<proteinExistence type="predicted"/>
<evidence type="ECO:0000313" key="2">
    <source>
        <dbReference type="EMBL" id="CAK8687660.1"/>
    </source>
</evidence>
<sequence>LWIPADDNVGQRQQATQASCKHSSKERWKKHHQDEERSYQSVWTPLQHFGSAPD</sequence>
<gene>
    <name evidence="2" type="ORF">CVLEPA_LOCUS19725</name>
</gene>
<reference evidence="2 3" key="1">
    <citation type="submission" date="2024-02" db="EMBL/GenBank/DDBJ databases">
        <authorList>
            <person name="Daric V."/>
            <person name="Darras S."/>
        </authorList>
    </citation>
    <scope>NUCLEOTIDE SEQUENCE [LARGE SCALE GENOMIC DNA]</scope>
</reference>
<keyword evidence="3" id="KW-1185">Reference proteome</keyword>
<accession>A0ABP0GBX7</accession>
<organism evidence="2 3">
    <name type="scientific">Clavelina lepadiformis</name>
    <name type="common">Light-bulb sea squirt</name>
    <name type="synonym">Ascidia lepadiformis</name>
    <dbReference type="NCBI Taxonomy" id="159417"/>
    <lineage>
        <taxon>Eukaryota</taxon>
        <taxon>Metazoa</taxon>
        <taxon>Chordata</taxon>
        <taxon>Tunicata</taxon>
        <taxon>Ascidiacea</taxon>
        <taxon>Aplousobranchia</taxon>
        <taxon>Clavelinidae</taxon>
        <taxon>Clavelina</taxon>
    </lineage>
</organism>
<evidence type="ECO:0000313" key="3">
    <source>
        <dbReference type="Proteomes" id="UP001642483"/>
    </source>
</evidence>
<feature type="compositionally biased region" description="Basic residues" evidence="1">
    <location>
        <begin position="22"/>
        <end position="31"/>
    </location>
</feature>
<feature type="compositionally biased region" description="Polar residues" evidence="1">
    <location>
        <begin position="10"/>
        <end position="21"/>
    </location>
</feature>
<comment type="caution">
    <text evidence="2">The sequence shown here is derived from an EMBL/GenBank/DDBJ whole genome shotgun (WGS) entry which is preliminary data.</text>
</comment>
<evidence type="ECO:0000256" key="1">
    <source>
        <dbReference type="SAM" id="MobiDB-lite"/>
    </source>
</evidence>
<feature type="region of interest" description="Disordered" evidence="1">
    <location>
        <begin position="1"/>
        <end position="54"/>
    </location>
</feature>
<name>A0ABP0GBX7_CLALP</name>